<evidence type="ECO:0000256" key="2">
    <source>
        <dbReference type="SAM" id="SignalP"/>
    </source>
</evidence>
<sequence length="565" mass="62033">MKKAVLLSTLLISGLVLTGCQSTSSKATTKNTHSAVTTAVASDLGQVAGKSYSGTHQGKGVADDPTYQYKISFGKNGKFGQVITSSNGYAARFVEQGTYKYDKTNHEIKLSITKVTETSYTSDADLKSSSNPSMLSVRSKDGQSKQTQLTSAENKTLTIEDKGDYLLGTVNNVKLYPDKKPVSDYDKLAQNESKGYSTAAQTVNQKTFYAKLGTSRIWMSFNDDGTWQCRIIDGTHKWDIYDQGTWSVKNGQLSLKPTGDIREYTIVGDTTDPSEYSGVTTNSSRVTDNFTWVIKGSDLVITSKQDASMTKLMQIQTTTVTPTFTKAQKNTKADSKQISNDPFGSEDGFLSWTKSHASSALGGIEKPSDTKIVKYKNIFAENFTSIRAIYVVITETDNYEAPSIIIFADDGNIYSLVKDVWSINDTLTEQLPIVKSDSSSKSNDTESSSESSTSDPTSFNSADEFGKWIDDHYGNSHTKLHASDLSSGNDDYKYFEKSVSGATPLYFAAESVTNDKGNEVVQSVGAEWIYASDGKIYHQLTQGAWHVDTDAMFKFTHNSKWKESI</sequence>
<accession>A0A3R8KCF6</accession>
<evidence type="ECO:0008006" key="5">
    <source>
        <dbReference type="Google" id="ProtNLM"/>
    </source>
</evidence>
<keyword evidence="2" id="KW-0732">Signal</keyword>
<dbReference type="EMBL" id="QWZQ01000084">
    <property type="protein sequence ID" value="RRK09229.1"/>
    <property type="molecule type" value="Genomic_DNA"/>
</dbReference>
<feature type="region of interest" description="Disordered" evidence="1">
    <location>
        <begin position="121"/>
        <end position="152"/>
    </location>
</feature>
<organism evidence="3 4">
    <name type="scientific">Lactiplantibacillus garii</name>
    <dbReference type="NCBI Taxonomy" id="2306423"/>
    <lineage>
        <taxon>Bacteria</taxon>
        <taxon>Bacillati</taxon>
        <taxon>Bacillota</taxon>
        <taxon>Bacilli</taxon>
        <taxon>Lactobacillales</taxon>
        <taxon>Lactobacillaceae</taxon>
        <taxon>Lactiplantibacillus</taxon>
    </lineage>
</organism>
<evidence type="ECO:0000313" key="3">
    <source>
        <dbReference type="EMBL" id="RRK09229.1"/>
    </source>
</evidence>
<feature type="region of interest" description="Disordered" evidence="1">
    <location>
        <begin position="435"/>
        <end position="459"/>
    </location>
</feature>
<feature type="compositionally biased region" description="Polar residues" evidence="1">
    <location>
        <begin position="121"/>
        <end position="136"/>
    </location>
</feature>
<proteinExistence type="predicted"/>
<reference evidence="3 4" key="1">
    <citation type="submission" date="2018-08" db="EMBL/GenBank/DDBJ databases">
        <title>Genome Lactobacillus garii FI11369.</title>
        <authorList>
            <person name="Diaz M."/>
            <person name="Narbad A."/>
        </authorList>
    </citation>
    <scope>NUCLEOTIDE SEQUENCE [LARGE SCALE GENOMIC DNA]</scope>
    <source>
        <strain evidence="3 4">FI11369</strain>
    </source>
</reference>
<dbReference type="PROSITE" id="PS51257">
    <property type="entry name" value="PROKAR_LIPOPROTEIN"/>
    <property type="match status" value="1"/>
</dbReference>
<keyword evidence="4" id="KW-1185">Reference proteome</keyword>
<name>A0A3R8KCF6_9LACO</name>
<comment type="caution">
    <text evidence="3">The sequence shown here is derived from an EMBL/GenBank/DDBJ whole genome shotgun (WGS) entry which is preliminary data.</text>
</comment>
<evidence type="ECO:0000256" key="1">
    <source>
        <dbReference type="SAM" id="MobiDB-lite"/>
    </source>
</evidence>
<dbReference type="RefSeq" id="WP_125073415.1">
    <property type="nucleotide sequence ID" value="NZ_QWZQ01000084.1"/>
</dbReference>
<feature type="signal peptide" evidence="2">
    <location>
        <begin position="1"/>
        <end position="18"/>
    </location>
</feature>
<gene>
    <name evidence="3" type="ORF">D1831_13870</name>
</gene>
<evidence type="ECO:0000313" key="4">
    <source>
        <dbReference type="Proteomes" id="UP000283633"/>
    </source>
</evidence>
<dbReference type="Proteomes" id="UP000283633">
    <property type="component" value="Unassembled WGS sequence"/>
</dbReference>
<protein>
    <recommendedName>
        <fullName evidence="5">Lipoprotein</fullName>
    </recommendedName>
</protein>
<dbReference type="OrthoDB" id="2263558at2"/>
<feature type="chain" id="PRO_5039187677" description="Lipoprotein" evidence="2">
    <location>
        <begin position="19"/>
        <end position="565"/>
    </location>
</feature>
<dbReference type="AlphaFoldDB" id="A0A3R8KCF6"/>